<name>A0A194XSE3_MOLSC</name>
<feature type="signal peptide" evidence="3">
    <location>
        <begin position="1"/>
        <end position="18"/>
    </location>
</feature>
<keyword evidence="3" id="KW-0732">Signal</keyword>
<dbReference type="InterPro" id="IPR019826">
    <property type="entry name" value="Carboxylesterase_B_AS"/>
</dbReference>
<dbReference type="InParanoid" id="A0A194XSE3"/>
<dbReference type="PANTHER" id="PTHR11559">
    <property type="entry name" value="CARBOXYLESTERASE"/>
    <property type="match status" value="1"/>
</dbReference>
<dbReference type="GO" id="GO:0016787">
    <property type="term" value="F:hydrolase activity"/>
    <property type="evidence" value="ECO:0007669"/>
    <property type="project" value="UniProtKB-KW"/>
</dbReference>
<proteinExistence type="inferred from homology"/>
<dbReference type="Pfam" id="PF00135">
    <property type="entry name" value="COesterase"/>
    <property type="match status" value="1"/>
</dbReference>
<dbReference type="Gene3D" id="3.40.50.1820">
    <property type="entry name" value="alpha/beta hydrolase"/>
    <property type="match status" value="1"/>
</dbReference>
<dbReference type="KEGG" id="psco:LY89DRAFT_605563"/>
<evidence type="ECO:0000259" key="4">
    <source>
        <dbReference type="Pfam" id="PF00135"/>
    </source>
</evidence>
<evidence type="ECO:0000256" key="1">
    <source>
        <dbReference type="ARBA" id="ARBA00005964"/>
    </source>
</evidence>
<dbReference type="EC" id="3.1.1.-" evidence="3"/>
<keyword evidence="2 3" id="KW-0378">Hydrolase</keyword>
<evidence type="ECO:0000256" key="2">
    <source>
        <dbReference type="ARBA" id="ARBA00022801"/>
    </source>
</evidence>
<dbReference type="InterPro" id="IPR050309">
    <property type="entry name" value="Type-B_Carboxylest/Lipase"/>
</dbReference>
<gene>
    <name evidence="5" type="ORF">LY89DRAFT_605563</name>
</gene>
<dbReference type="PROSITE" id="PS00122">
    <property type="entry name" value="CARBOXYLESTERASE_B_1"/>
    <property type="match status" value="1"/>
</dbReference>
<evidence type="ECO:0000256" key="3">
    <source>
        <dbReference type="RuleBase" id="RU361235"/>
    </source>
</evidence>
<dbReference type="RefSeq" id="XP_018077314.1">
    <property type="nucleotide sequence ID" value="XM_018210399.1"/>
</dbReference>
<evidence type="ECO:0000313" key="5">
    <source>
        <dbReference type="EMBL" id="KUJ22959.1"/>
    </source>
</evidence>
<dbReference type="EMBL" id="KQ947405">
    <property type="protein sequence ID" value="KUJ22959.1"/>
    <property type="molecule type" value="Genomic_DNA"/>
</dbReference>
<organism evidence="5 6">
    <name type="scientific">Mollisia scopiformis</name>
    <name type="common">Conifer needle endophyte fungus</name>
    <name type="synonym">Phialocephala scopiformis</name>
    <dbReference type="NCBI Taxonomy" id="149040"/>
    <lineage>
        <taxon>Eukaryota</taxon>
        <taxon>Fungi</taxon>
        <taxon>Dikarya</taxon>
        <taxon>Ascomycota</taxon>
        <taxon>Pezizomycotina</taxon>
        <taxon>Leotiomycetes</taxon>
        <taxon>Helotiales</taxon>
        <taxon>Mollisiaceae</taxon>
        <taxon>Mollisia</taxon>
    </lineage>
</organism>
<comment type="similarity">
    <text evidence="1 3">Belongs to the type-B carboxylesterase/lipase family.</text>
</comment>
<reference evidence="5 6" key="1">
    <citation type="submission" date="2015-10" db="EMBL/GenBank/DDBJ databases">
        <title>Full genome of DAOMC 229536 Phialocephala scopiformis, a fungal endophyte of spruce producing the potent anti-insectan compound rugulosin.</title>
        <authorList>
            <consortium name="DOE Joint Genome Institute"/>
            <person name="Walker A.K."/>
            <person name="Frasz S.L."/>
            <person name="Seifert K.A."/>
            <person name="Miller J.D."/>
            <person name="Mondo S.J."/>
            <person name="Labutti K."/>
            <person name="Lipzen A."/>
            <person name="Dockter R."/>
            <person name="Kennedy M."/>
            <person name="Grigoriev I.V."/>
            <person name="Spatafora J.W."/>
        </authorList>
    </citation>
    <scope>NUCLEOTIDE SEQUENCE [LARGE SCALE GENOMIC DNA]</scope>
    <source>
        <strain evidence="5 6">CBS 120377</strain>
    </source>
</reference>
<feature type="domain" description="Carboxylesterase type B" evidence="4">
    <location>
        <begin position="47"/>
        <end position="582"/>
    </location>
</feature>
<dbReference type="InterPro" id="IPR029058">
    <property type="entry name" value="AB_hydrolase_fold"/>
</dbReference>
<dbReference type="InterPro" id="IPR019819">
    <property type="entry name" value="Carboxylesterase_B_CS"/>
</dbReference>
<evidence type="ECO:0000313" key="6">
    <source>
        <dbReference type="Proteomes" id="UP000070700"/>
    </source>
</evidence>
<protein>
    <recommendedName>
        <fullName evidence="3">Carboxylic ester hydrolase</fullName>
        <ecNumber evidence="3">3.1.1.-</ecNumber>
    </recommendedName>
</protein>
<dbReference type="SUPFAM" id="SSF53474">
    <property type="entry name" value="alpha/beta-Hydrolases"/>
    <property type="match status" value="1"/>
</dbReference>
<dbReference type="InterPro" id="IPR002018">
    <property type="entry name" value="CarbesteraseB"/>
</dbReference>
<dbReference type="PROSITE" id="PS00941">
    <property type="entry name" value="CARBOXYLESTERASE_B_2"/>
    <property type="match status" value="1"/>
</dbReference>
<dbReference type="OrthoDB" id="408631at2759"/>
<accession>A0A194XSE3</accession>
<dbReference type="AlphaFoldDB" id="A0A194XSE3"/>
<sequence length="588" mass="63058">MAFINFIVWLAVCTSAIAVPESTLPIIDLGYALNQATLNSSCPYPLLTFSNIRFGAPPVGDLRFAAPIPPQTVNTTVNNGQQTVICPQATPTWASTAYAIVDGLTAAISSATSTTASSATASATSKSSIPAPAAGTSEDCLFLDVVVPQKIYDSSYAIEQRALPTNQSGELSESKGVPVLVWLYGGGYIFGDKQSQANPSTLVANSLADGHEGVIYVAPNYRLGLFGWQASSAFEAEGGTTNAGLFDQRLALEWIQKYISLFGGDPSRVTLMGESAGAGSIFHHITAPASYNTSSLFTKGITQSPALEPITDAQKTATYDETLLVASKLANTSITTLEQLRALPFELLYEVNFYIVATSYYGTFTFGPAIDGSYVPALPGMRLLNGSFDHNISIIAARNENEGIFFTNPTLQNSSAFDSLVQNNLPDATPETIAYITNVLYPPVFNGSYPYLTQFERGALFTQEFTITCNSYFLAKAFAGTESGKAWKYIFAVPPGLHSDDIAYTFFNGDTSTLNLGGGVVNATIANVLQDFIVNFAESGQPAASGYPHFPKYEEGRVYNLNVTELGKVIEDPDDNPRCNYWQAASWL</sequence>
<dbReference type="Proteomes" id="UP000070700">
    <property type="component" value="Unassembled WGS sequence"/>
</dbReference>
<feature type="chain" id="PRO_5008443912" description="Carboxylic ester hydrolase" evidence="3">
    <location>
        <begin position="19"/>
        <end position="588"/>
    </location>
</feature>
<dbReference type="GeneID" id="28820125"/>
<keyword evidence="6" id="KW-1185">Reference proteome</keyword>